<dbReference type="GO" id="GO:0004519">
    <property type="term" value="F:endonuclease activity"/>
    <property type="evidence" value="ECO:0007669"/>
    <property type="project" value="UniProtKB-KW"/>
</dbReference>
<dbReference type="EMBL" id="OBQI01000002">
    <property type="protein sequence ID" value="SOC48862.1"/>
    <property type="molecule type" value="Genomic_DNA"/>
</dbReference>
<evidence type="ECO:0000313" key="1">
    <source>
        <dbReference type="EMBL" id="SOC48862.1"/>
    </source>
</evidence>
<name>A0A285V430_9ACTN</name>
<reference evidence="2" key="1">
    <citation type="submission" date="2017-08" db="EMBL/GenBank/DDBJ databases">
        <authorList>
            <person name="Varghese N."/>
            <person name="Submissions S."/>
        </authorList>
    </citation>
    <scope>NUCLEOTIDE SEQUENCE [LARGE SCALE GENOMIC DNA]</scope>
    <source>
        <strain evidence="2">DSM 4725</strain>
    </source>
</reference>
<dbReference type="Gene3D" id="3.40.960.10">
    <property type="entry name" value="VSR Endonuclease"/>
    <property type="match status" value="1"/>
</dbReference>
<keyword evidence="1" id="KW-0540">Nuclease</keyword>
<dbReference type="Proteomes" id="UP000219435">
    <property type="component" value="Unassembled WGS sequence"/>
</dbReference>
<sequence>MHPARPTPLRGRVFRGRDAVAAGLLTRRQLSSRAWRRLYRGVYADAGLPHDHAVALAGAALLVPSSAAFSGRSAAFLLGAETLVDDGMPVEVTVPEGDRFGPVTGLRIRRSPLPPSSVRTAGRYRCTTPSRTALDIARSEPLPGSVVALDVLLGRGLLTPGELDEAVTALPTGRGCRRARRAAELADERAESPPESVLRVLLRLAGLTPVPQFVVRDADGRFLARVDLAFVAERVAVEYDGAWHGQPGQLARDRRRLNGLVAAGWRVVHVTAADMHRPDTILVTIRAVLAERGDRHA</sequence>
<dbReference type="SUPFAM" id="SSF52980">
    <property type="entry name" value="Restriction endonuclease-like"/>
    <property type="match status" value="1"/>
</dbReference>
<keyword evidence="1" id="KW-0255">Endonuclease</keyword>
<dbReference type="RefSeq" id="WP_097194447.1">
    <property type="nucleotide sequence ID" value="NZ_OBQI01000002.1"/>
</dbReference>
<protein>
    <submittedName>
        <fullName evidence="1">Very-short-patch-repair endonuclease</fullName>
    </submittedName>
</protein>
<evidence type="ECO:0000313" key="2">
    <source>
        <dbReference type="Proteomes" id="UP000219435"/>
    </source>
</evidence>
<proteinExistence type="predicted"/>
<gene>
    <name evidence="1" type="ORF">SAMN05660748_1575</name>
</gene>
<dbReference type="OrthoDB" id="3173471at2"/>
<keyword evidence="1" id="KW-0378">Hydrolase</keyword>
<keyword evidence="2" id="KW-1185">Reference proteome</keyword>
<organism evidence="1 2">
    <name type="scientific">Blastococcus aggregatus</name>
    <dbReference type="NCBI Taxonomy" id="38502"/>
    <lineage>
        <taxon>Bacteria</taxon>
        <taxon>Bacillati</taxon>
        <taxon>Actinomycetota</taxon>
        <taxon>Actinomycetes</taxon>
        <taxon>Geodermatophilales</taxon>
        <taxon>Geodermatophilaceae</taxon>
        <taxon>Blastococcus</taxon>
    </lineage>
</organism>
<dbReference type="InterPro" id="IPR011335">
    <property type="entry name" value="Restrct_endonuc-II-like"/>
</dbReference>
<dbReference type="AlphaFoldDB" id="A0A285V430"/>
<accession>A0A285V430</accession>